<keyword evidence="2" id="KW-1185">Reference proteome</keyword>
<evidence type="ECO:0008006" key="3">
    <source>
        <dbReference type="Google" id="ProtNLM"/>
    </source>
</evidence>
<proteinExistence type="predicted"/>
<dbReference type="VEuPathDB" id="MicrosporidiaDB:M153_8400001637"/>
<name>A0A0R0LZY3_9MICR</name>
<dbReference type="EMBL" id="LGUB01000321">
    <property type="protein sequence ID" value="KRH93477.1"/>
    <property type="molecule type" value="Genomic_DNA"/>
</dbReference>
<dbReference type="AlphaFoldDB" id="A0A0R0LZY3"/>
<dbReference type="Gene3D" id="1.10.238.10">
    <property type="entry name" value="EF-hand"/>
    <property type="match status" value="1"/>
</dbReference>
<dbReference type="Proteomes" id="UP000051530">
    <property type="component" value="Unassembled WGS sequence"/>
</dbReference>
<organism evidence="1 2">
    <name type="scientific">Pseudoloma neurophilia</name>
    <dbReference type="NCBI Taxonomy" id="146866"/>
    <lineage>
        <taxon>Eukaryota</taxon>
        <taxon>Fungi</taxon>
        <taxon>Fungi incertae sedis</taxon>
        <taxon>Microsporidia</taxon>
        <taxon>Pseudoloma</taxon>
    </lineage>
</organism>
<accession>A0A0R0LZY3</accession>
<reference evidence="1 2" key="1">
    <citation type="submission" date="2015-07" db="EMBL/GenBank/DDBJ databases">
        <title>The genome of Pseudoloma neurophilia, a relevant intracellular parasite of the zebrafish.</title>
        <authorList>
            <person name="Ndikumana S."/>
            <person name="Pelin A."/>
            <person name="Sanders J."/>
            <person name="Corradi N."/>
        </authorList>
    </citation>
    <scope>NUCLEOTIDE SEQUENCE [LARGE SCALE GENOMIC DNA]</scope>
    <source>
        <strain evidence="1 2">MK1</strain>
    </source>
</reference>
<protein>
    <recommendedName>
        <fullName evidence="3">EF-hand domain-containing protein</fullName>
    </recommendedName>
</protein>
<sequence>MSQKDDMISKKYNEFLNDGKFTYLNLPTCIIACGRLPTSELGQITTEVLYKDSESKKITEKTEISETQFLEIFERCKPFKSSEELLKNILFFTDNQMVITKEQFEKLINMKDSNNNLTRNELDALYNIMNVKDGKINLEEFVSCVMAE</sequence>
<evidence type="ECO:0000313" key="1">
    <source>
        <dbReference type="EMBL" id="KRH93477.1"/>
    </source>
</evidence>
<evidence type="ECO:0000313" key="2">
    <source>
        <dbReference type="Proteomes" id="UP000051530"/>
    </source>
</evidence>
<dbReference type="InterPro" id="IPR011992">
    <property type="entry name" value="EF-hand-dom_pair"/>
</dbReference>
<dbReference type="SUPFAM" id="SSF47473">
    <property type="entry name" value="EF-hand"/>
    <property type="match status" value="1"/>
</dbReference>
<comment type="caution">
    <text evidence="1">The sequence shown here is derived from an EMBL/GenBank/DDBJ whole genome shotgun (WGS) entry which is preliminary data.</text>
</comment>
<gene>
    <name evidence="1" type="ORF">M153_8400001637</name>
</gene>